<reference evidence="2" key="1">
    <citation type="journal article" date="2020" name="New Phytol.">
        <title>Comparative genomics reveals dynamic genome evolution in host specialist ectomycorrhizal fungi.</title>
        <authorList>
            <person name="Lofgren L.A."/>
            <person name="Nguyen N.H."/>
            <person name="Vilgalys R."/>
            <person name="Ruytinx J."/>
            <person name="Liao H.L."/>
            <person name="Branco S."/>
            <person name="Kuo A."/>
            <person name="LaButti K."/>
            <person name="Lipzen A."/>
            <person name="Andreopoulos W."/>
            <person name="Pangilinan J."/>
            <person name="Riley R."/>
            <person name="Hundley H."/>
            <person name="Na H."/>
            <person name="Barry K."/>
            <person name="Grigoriev I.V."/>
            <person name="Stajich J.E."/>
            <person name="Kennedy P.G."/>
        </authorList>
    </citation>
    <scope>NUCLEOTIDE SEQUENCE</scope>
    <source>
        <strain evidence="2">FC203</strain>
    </source>
</reference>
<feature type="region of interest" description="Disordered" evidence="1">
    <location>
        <begin position="83"/>
        <end position="103"/>
    </location>
</feature>
<proteinExistence type="predicted"/>
<protein>
    <submittedName>
        <fullName evidence="2">Uncharacterized protein</fullName>
    </submittedName>
</protein>
<sequence length="626" mass="69592">MQTNILEMLSGKQTEQNRAQRLSKEEVAAEKAQKQAEKDAHAAAINESHMTIAAAEDAMAIQQKTVTNSPPKLIQPHIITSKKSTPVVHPSQSTTAPQDNQTSQLVKKKHAGLKLNFWDSVDANRKVSNSGVTILTSDSDTHVGSTIGDGKIKTSSNLQQVISSDLEGPIPDWADKVASQTQWKPCAPPSTQASVRITQRQLADSDLDLDDEPEEYSEPTPTMQREKKIVHVKEKLKLTSRDKKRLFQNAEHSAEELDAADEFNAAEEFEMMQDPDAAKDPDTAEDPNTAEAFEDEEAAKDESYVVSMTDDSRCTMSVNISNQKTMRQHTKGKGNTKVEARVKTEVKAPINICSKIKKGKAKNSNLSSGCLENGLWRTKFLPCLMFWVGNSDYGWSIPENELEYVLENIFNAVYDSRKRAPCNQHIHEWQVAFGSTAVSVLMAFFASMPEYETQEACEEYAEYQLQDCHFVYDDPDNDKQPGASLSKYLLCIFAAHLTAISGKVRVDALVEFGKPGYLTALALSAVSAERALILVQNRLLVDTDPSGNSVFSSGNWETDTMAYMESIKDLPHERIQEILTRAEGYMKHALATQVMNLLVPMAQLLQSTNAPAFISVMFIFPLFFNH</sequence>
<name>A0AAD4HDZ4_9AGAM</name>
<feature type="compositionally biased region" description="Polar residues" evidence="1">
    <location>
        <begin position="90"/>
        <end position="103"/>
    </location>
</feature>
<feature type="compositionally biased region" description="Acidic residues" evidence="1">
    <location>
        <begin position="205"/>
        <end position="217"/>
    </location>
</feature>
<gene>
    <name evidence="2" type="ORF">F5891DRAFT_1196924</name>
</gene>
<keyword evidence="3" id="KW-1185">Reference proteome</keyword>
<dbReference type="Proteomes" id="UP001195769">
    <property type="component" value="Unassembled WGS sequence"/>
</dbReference>
<dbReference type="RefSeq" id="XP_041218613.1">
    <property type="nucleotide sequence ID" value="XM_041368394.1"/>
</dbReference>
<evidence type="ECO:0000313" key="3">
    <source>
        <dbReference type="Proteomes" id="UP001195769"/>
    </source>
</evidence>
<evidence type="ECO:0000313" key="2">
    <source>
        <dbReference type="EMBL" id="KAG1893037.1"/>
    </source>
</evidence>
<feature type="region of interest" description="Disordered" evidence="1">
    <location>
        <begin position="276"/>
        <end position="302"/>
    </location>
</feature>
<dbReference type="AlphaFoldDB" id="A0AAD4HDZ4"/>
<organism evidence="2 3">
    <name type="scientific">Suillus fuscotomentosus</name>
    <dbReference type="NCBI Taxonomy" id="1912939"/>
    <lineage>
        <taxon>Eukaryota</taxon>
        <taxon>Fungi</taxon>
        <taxon>Dikarya</taxon>
        <taxon>Basidiomycota</taxon>
        <taxon>Agaricomycotina</taxon>
        <taxon>Agaricomycetes</taxon>
        <taxon>Agaricomycetidae</taxon>
        <taxon>Boletales</taxon>
        <taxon>Suillineae</taxon>
        <taxon>Suillaceae</taxon>
        <taxon>Suillus</taxon>
    </lineage>
</organism>
<evidence type="ECO:0000256" key="1">
    <source>
        <dbReference type="SAM" id="MobiDB-lite"/>
    </source>
</evidence>
<feature type="region of interest" description="Disordered" evidence="1">
    <location>
        <begin position="1"/>
        <end position="35"/>
    </location>
</feature>
<feature type="region of interest" description="Disordered" evidence="1">
    <location>
        <begin position="203"/>
        <end position="228"/>
    </location>
</feature>
<comment type="caution">
    <text evidence="2">The sequence shown here is derived from an EMBL/GenBank/DDBJ whole genome shotgun (WGS) entry which is preliminary data.</text>
</comment>
<feature type="compositionally biased region" description="Polar residues" evidence="1">
    <location>
        <begin position="1"/>
        <end position="20"/>
    </location>
</feature>
<dbReference type="GeneID" id="64662692"/>
<feature type="compositionally biased region" description="Basic and acidic residues" evidence="1">
    <location>
        <begin position="22"/>
        <end position="35"/>
    </location>
</feature>
<accession>A0AAD4HDZ4</accession>
<dbReference type="EMBL" id="JABBWK010000110">
    <property type="protein sequence ID" value="KAG1893037.1"/>
    <property type="molecule type" value="Genomic_DNA"/>
</dbReference>